<keyword evidence="3 6" id="KW-0349">Heme</keyword>
<keyword evidence="7" id="KW-0560">Oxidoreductase</keyword>
<evidence type="ECO:0000256" key="4">
    <source>
        <dbReference type="ARBA" id="ARBA00022723"/>
    </source>
</evidence>
<dbReference type="PRINTS" id="PR00385">
    <property type="entry name" value="P450"/>
</dbReference>
<dbReference type="InterPro" id="IPR001128">
    <property type="entry name" value="Cyt_P450"/>
</dbReference>
<comment type="similarity">
    <text evidence="2 7">Belongs to the cytochrome P450 family.</text>
</comment>
<dbReference type="EMBL" id="ML996140">
    <property type="protein sequence ID" value="KAF2735054.1"/>
    <property type="molecule type" value="Genomic_DNA"/>
</dbReference>
<keyword evidence="7" id="KW-0503">Monooxygenase</keyword>
<dbReference type="GO" id="GO:0016705">
    <property type="term" value="F:oxidoreductase activity, acting on paired donors, with incorporation or reduction of molecular oxygen"/>
    <property type="evidence" value="ECO:0007669"/>
    <property type="project" value="InterPro"/>
</dbReference>
<comment type="caution">
    <text evidence="9">The sequence shown here is derived from an EMBL/GenBank/DDBJ whole genome shotgun (WGS) entry which is preliminary data.</text>
</comment>
<evidence type="ECO:0000256" key="7">
    <source>
        <dbReference type="RuleBase" id="RU000461"/>
    </source>
</evidence>
<proteinExistence type="inferred from homology"/>
<dbReference type="PROSITE" id="PS00086">
    <property type="entry name" value="CYTOCHROME_P450"/>
    <property type="match status" value="1"/>
</dbReference>
<dbReference type="CDD" id="cd11058">
    <property type="entry name" value="CYP60B-like"/>
    <property type="match status" value="1"/>
</dbReference>
<evidence type="ECO:0000313" key="9">
    <source>
        <dbReference type="EMBL" id="KAF2735054.1"/>
    </source>
</evidence>
<dbReference type="AlphaFoldDB" id="A0A9P4QYA8"/>
<keyword evidence="10" id="KW-1185">Reference proteome</keyword>
<dbReference type="InterPro" id="IPR050121">
    <property type="entry name" value="Cytochrome_P450_monoxygenase"/>
</dbReference>
<dbReference type="OrthoDB" id="1470350at2759"/>
<keyword evidence="8" id="KW-0472">Membrane</keyword>
<accession>A0A9P4QYA8</accession>
<dbReference type="Pfam" id="PF00067">
    <property type="entry name" value="p450"/>
    <property type="match status" value="1"/>
</dbReference>
<name>A0A9P4QYA8_9PLEO</name>
<dbReference type="GO" id="GO:0020037">
    <property type="term" value="F:heme binding"/>
    <property type="evidence" value="ECO:0007669"/>
    <property type="project" value="InterPro"/>
</dbReference>
<dbReference type="GO" id="GO:0005506">
    <property type="term" value="F:iron ion binding"/>
    <property type="evidence" value="ECO:0007669"/>
    <property type="project" value="InterPro"/>
</dbReference>
<dbReference type="PANTHER" id="PTHR24305:SF210">
    <property type="entry name" value="CYTOCHROME P450 MONOOXYGENASE ASQL-RELATED"/>
    <property type="match status" value="1"/>
</dbReference>
<keyword evidence="8" id="KW-0812">Transmembrane</keyword>
<comment type="cofactor">
    <cofactor evidence="1 6">
        <name>heme</name>
        <dbReference type="ChEBI" id="CHEBI:30413"/>
    </cofactor>
</comment>
<dbReference type="GO" id="GO:0004497">
    <property type="term" value="F:monooxygenase activity"/>
    <property type="evidence" value="ECO:0007669"/>
    <property type="project" value="UniProtKB-KW"/>
</dbReference>
<dbReference type="InterPro" id="IPR036396">
    <property type="entry name" value="Cyt_P450_sf"/>
</dbReference>
<evidence type="ECO:0000256" key="3">
    <source>
        <dbReference type="ARBA" id="ARBA00022617"/>
    </source>
</evidence>
<dbReference type="InterPro" id="IPR002401">
    <property type="entry name" value="Cyt_P450_E_grp-I"/>
</dbReference>
<gene>
    <name evidence="9" type="ORF">EJ04DRAFT_563715</name>
</gene>
<evidence type="ECO:0000256" key="2">
    <source>
        <dbReference type="ARBA" id="ARBA00010617"/>
    </source>
</evidence>
<evidence type="ECO:0000256" key="8">
    <source>
        <dbReference type="SAM" id="Phobius"/>
    </source>
</evidence>
<evidence type="ECO:0000256" key="1">
    <source>
        <dbReference type="ARBA" id="ARBA00001971"/>
    </source>
</evidence>
<dbReference type="Gene3D" id="1.10.630.10">
    <property type="entry name" value="Cytochrome P450"/>
    <property type="match status" value="1"/>
</dbReference>
<dbReference type="PRINTS" id="PR00463">
    <property type="entry name" value="EP450I"/>
</dbReference>
<dbReference type="PANTHER" id="PTHR24305">
    <property type="entry name" value="CYTOCHROME P450"/>
    <property type="match status" value="1"/>
</dbReference>
<protein>
    <submittedName>
        <fullName evidence="9">Cytochrome P450</fullName>
    </submittedName>
</protein>
<dbReference type="Proteomes" id="UP000799444">
    <property type="component" value="Unassembled WGS sequence"/>
</dbReference>
<evidence type="ECO:0000256" key="6">
    <source>
        <dbReference type="PIRSR" id="PIRSR602401-1"/>
    </source>
</evidence>
<sequence length="517" mass="59073">MSTPMDGTVGLARLVQNASILRIATSVIVILLIRFFVRGFYRAYLSPLAHLPGPKISAATRIPSILASWKGEYHLYVGRLHEEYGDVVRITPDEVSFIDPQSWKDTQGRAASKTKGVKGSMPDKYWYRYGTSVNGSPSLINARNEQEHARMRRIFNPAFSERALKQQEPLFMNYVNQLVQILQEGIKEDPNRKFNLVKLYNFTTFDVMGDLTFGESLHMLDSGKYDPWVTNIFGSLRIGTKIGAMMHYPILWRLFKMLIPEKMMKKRYAHFQHSVERVTKRLEKGRESEGTDLWDLVLDQQEGKGLTRGEMDSNSSLFMIAGTETTATLVSGLTYLLIKNPDKYAKLKEEVRTAFQEQDMHMEAVAALPYLNACIKEALRVYPPVPNALPRQAAPDGSTVAGTYVPPGTIISVPHLAMYKSEKNFRRAREFIPERWLGDEEFKDDAKHALQPFHIGSRDCLGKNMAYHEMRLIMAKVVYNFDYEICPESDKWISQPTYTLWQKHPLMVKVRAANASQ</sequence>
<keyword evidence="5 6" id="KW-0408">Iron</keyword>
<evidence type="ECO:0000313" key="10">
    <source>
        <dbReference type="Proteomes" id="UP000799444"/>
    </source>
</evidence>
<evidence type="ECO:0000256" key="5">
    <source>
        <dbReference type="ARBA" id="ARBA00023004"/>
    </source>
</evidence>
<reference evidence="9" key="1">
    <citation type="journal article" date="2020" name="Stud. Mycol.">
        <title>101 Dothideomycetes genomes: a test case for predicting lifestyles and emergence of pathogens.</title>
        <authorList>
            <person name="Haridas S."/>
            <person name="Albert R."/>
            <person name="Binder M."/>
            <person name="Bloem J."/>
            <person name="Labutti K."/>
            <person name="Salamov A."/>
            <person name="Andreopoulos B."/>
            <person name="Baker S."/>
            <person name="Barry K."/>
            <person name="Bills G."/>
            <person name="Bluhm B."/>
            <person name="Cannon C."/>
            <person name="Castanera R."/>
            <person name="Culley D."/>
            <person name="Daum C."/>
            <person name="Ezra D."/>
            <person name="Gonzalez J."/>
            <person name="Henrissat B."/>
            <person name="Kuo A."/>
            <person name="Liang C."/>
            <person name="Lipzen A."/>
            <person name="Lutzoni F."/>
            <person name="Magnuson J."/>
            <person name="Mondo S."/>
            <person name="Nolan M."/>
            <person name="Ohm R."/>
            <person name="Pangilinan J."/>
            <person name="Park H.-J."/>
            <person name="Ramirez L."/>
            <person name="Alfaro M."/>
            <person name="Sun H."/>
            <person name="Tritt A."/>
            <person name="Yoshinaga Y."/>
            <person name="Zwiers L.-H."/>
            <person name="Turgeon B."/>
            <person name="Goodwin S."/>
            <person name="Spatafora J."/>
            <person name="Crous P."/>
            <person name="Grigoriev I."/>
        </authorList>
    </citation>
    <scope>NUCLEOTIDE SEQUENCE</scope>
    <source>
        <strain evidence="9">CBS 125425</strain>
    </source>
</reference>
<feature type="binding site" description="axial binding residue" evidence="6">
    <location>
        <position position="460"/>
    </location>
    <ligand>
        <name>heme</name>
        <dbReference type="ChEBI" id="CHEBI:30413"/>
    </ligand>
    <ligandPart>
        <name>Fe</name>
        <dbReference type="ChEBI" id="CHEBI:18248"/>
    </ligandPart>
</feature>
<dbReference type="InterPro" id="IPR017972">
    <property type="entry name" value="Cyt_P450_CS"/>
</dbReference>
<feature type="transmembrane region" description="Helical" evidence="8">
    <location>
        <begin position="20"/>
        <end position="37"/>
    </location>
</feature>
<dbReference type="SUPFAM" id="SSF48264">
    <property type="entry name" value="Cytochrome P450"/>
    <property type="match status" value="1"/>
</dbReference>
<keyword evidence="4 6" id="KW-0479">Metal-binding</keyword>
<organism evidence="9 10">
    <name type="scientific">Polyplosphaeria fusca</name>
    <dbReference type="NCBI Taxonomy" id="682080"/>
    <lineage>
        <taxon>Eukaryota</taxon>
        <taxon>Fungi</taxon>
        <taxon>Dikarya</taxon>
        <taxon>Ascomycota</taxon>
        <taxon>Pezizomycotina</taxon>
        <taxon>Dothideomycetes</taxon>
        <taxon>Pleosporomycetidae</taxon>
        <taxon>Pleosporales</taxon>
        <taxon>Tetraplosphaeriaceae</taxon>
        <taxon>Polyplosphaeria</taxon>
    </lineage>
</organism>
<keyword evidence="8" id="KW-1133">Transmembrane helix</keyword>